<dbReference type="SUPFAM" id="SSF53649">
    <property type="entry name" value="Alkaline phosphatase-like"/>
    <property type="match status" value="1"/>
</dbReference>
<dbReference type="Pfam" id="PF00245">
    <property type="entry name" value="Alk_phosphatase"/>
    <property type="match status" value="1"/>
</dbReference>
<proteinExistence type="inferred from homology"/>
<dbReference type="InterPro" id="IPR018299">
    <property type="entry name" value="Alkaline_phosphatase_AS"/>
</dbReference>
<dbReference type="GO" id="GO:0004035">
    <property type="term" value="F:alkaline phosphatase activity"/>
    <property type="evidence" value="ECO:0007669"/>
    <property type="project" value="TreeGrafter"/>
</dbReference>
<feature type="binding site" evidence="8">
    <location>
        <position position="278"/>
    </location>
    <ligand>
        <name>Zn(2+)</name>
        <dbReference type="ChEBI" id="CHEBI:29105"/>
        <label>2</label>
    </ligand>
</feature>
<reference evidence="10 11" key="2">
    <citation type="journal article" date="2011" name="Stand. Genomic Sci.">
        <title>Complete genome sequence of Bacteroides helcogenes type strain (P 36-108).</title>
        <authorList>
            <person name="Pati A."/>
            <person name="Gronow S."/>
            <person name="Zeytun A."/>
            <person name="Lapidus A."/>
            <person name="Nolan M."/>
            <person name="Hammon N."/>
            <person name="Deshpande S."/>
            <person name="Cheng J.F."/>
            <person name="Tapia R."/>
            <person name="Han C."/>
            <person name="Goodwin L."/>
            <person name="Pitluck S."/>
            <person name="Liolios K."/>
            <person name="Pagani I."/>
            <person name="Ivanova N."/>
            <person name="Mavromatis K."/>
            <person name="Chen A."/>
            <person name="Palaniappan K."/>
            <person name="Land M."/>
            <person name="Hauser L."/>
            <person name="Chang Y.J."/>
            <person name="Jeffries C.D."/>
            <person name="Detter J.C."/>
            <person name="Brambilla E."/>
            <person name="Rohde M."/>
            <person name="Goker M."/>
            <person name="Woyke T."/>
            <person name="Bristow J."/>
            <person name="Eisen J.A."/>
            <person name="Markowitz V."/>
            <person name="Hugenholtz P."/>
            <person name="Kyrpides N.C."/>
            <person name="Klenk H.P."/>
            <person name="Lucas S."/>
        </authorList>
    </citation>
    <scope>NUCLEOTIDE SEQUENCE [LARGE SCALE GENOMIC DNA]</scope>
    <source>
        <strain evidence="11">ATCC 35417 / DSM 20613 / JCM 6297 / CCUG 15421 / P 36-108</strain>
    </source>
</reference>
<evidence type="ECO:0000256" key="5">
    <source>
        <dbReference type="ARBA" id="ARBA00022833"/>
    </source>
</evidence>
<keyword evidence="3 8" id="KW-0479">Metal-binding</keyword>
<evidence type="ECO:0000256" key="8">
    <source>
        <dbReference type="PIRSR" id="PIRSR601952-2"/>
    </source>
</evidence>
<dbReference type="PANTHER" id="PTHR11596">
    <property type="entry name" value="ALKALINE PHOSPHATASE"/>
    <property type="match status" value="1"/>
</dbReference>
<dbReference type="HOGENOM" id="CLU_008539_6_2_10"/>
<feature type="binding site" evidence="8">
    <location>
        <position position="273"/>
    </location>
    <ligand>
        <name>Mg(2+)</name>
        <dbReference type="ChEBI" id="CHEBI:18420"/>
    </ligand>
</feature>
<evidence type="ECO:0000256" key="4">
    <source>
        <dbReference type="ARBA" id="ARBA00022801"/>
    </source>
</evidence>
<feature type="binding site" evidence="8">
    <location>
        <position position="65"/>
    </location>
    <ligand>
        <name>Mg(2+)</name>
        <dbReference type="ChEBI" id="CHEBI:18420"/>
    </ligand>
</feature>
<comment type="cofactor">
    <cofactor evidence="8">
        <name>Mg(2+)</name>
        <dbReference type="ChEBI" id="CHEBI:18420"/>
    </cofactor>
    <text evidence="8">Binds 1 Mg(2+) ion.</text>
</comment>
<gene>
    <name evidence="10" type="ordered locus">Bache_0060</name>
</gene>
<dbReference type="InterPro" id="IPR001952">
    <property type="entry name" value="Alkaline_phosphatase"/>
</dbReference>
<dbReference type="KEGG" id="bhl:Bache_0060"/>
<evidence type="ECO:0000256" key="7">
    <source>
        <dbReference type="PIRSR" id="PIRSR601952-1"/>
    </source>
</evidence>
<evidence type="ECO:0000256" key="9">
    <source>
        <dbReference type="RuleBase" id="RU003946"/>
    </source>
</evidence>
<dbReference type="PRINTS" id="PR00113">
    <property type="entry name" value="ALKPHPHTASE"/>
</dbReference>
<dbReference type="SMART" id="SM00098">
    <property type="entry name" value="alkPPc"/>
    <property type="match status" value="1"/>
</dbReference>
<dbReference type="GO" id="GO:0046872">
    <property type="term" value="F:metal ion binding"/>
    <property type="evidence" value="ECO:0007669"/>
    <property type="project" value="UniProtKB-KW"/>
</dbReference>
<dbReference type="EMBL" id="CP002352">
    <property type="protein sequence ID" value="ADV42090.1"/>
    <property type="molecule type" value="Genomic_DNA"/>
</dbReference>
<dbReference type="PROSITE" id="PS00123">
    <property type="entry name" value="ALKALINE_PHOSPHATASE"/>
    <property type="match status" value="1"/>
</dbReference>
<feature type="active site" description="Phosphoserine intermediate" evidence="7">
    <location>
        <position position="106"/>
    </location>
</feature>
<name>E6SRT1_BACT6</name>
<evidence type="ECO:0000256" key="6">
    <source>
        <dbReference type="ARBA" id="ARBA00022842"/>
    </source>
</evidence>
<evidence type="ECO:0000313" key="11">
    <source>
        <dbReference type="Proteomes" id="UP000008630"/>
    </source>
</evidence>
<dbReference type="InterPro" id="IPR017850">
    <property type="entry name" value="Alkaline_phosphatase_core_sf"/>
</dbReference>
<evidence type="ECO:0000256" key="2">
    <source>
        <dbReference type="ARBA" id="ARBA00022553"/>
    </source>
</evidence>
<organism evidence="10 11">
    <name type="scientific">Bacteroides helcogenes (strain ATCC 35417 / DSM 20613 / JCM 6297 / CCUG 15421 / P 36-108)</name>
    <dbReference type="NCBI Taxonomy" id="693979"/>
    <lineage>
        <taxon>Bacteria</taxon>
        <taxon>Pseudomonadati</taxon>
        <taxon>Bacteroidota</taxon>
        <taxon>Bacteroidia</taxon>
        <taxon>Bacteroidales</taxon>
        <taxon>Bacteroidaceae</taxon>
        <taxon>Bacteroides</taxon>
    </lineage>
</organism>
<dbReference type="CDD" id="cd16012">
    <property type="entry name" value="ALP"/>
    <property type="match status" value="1"/>
</dbReference>
<keyword evidence="5 8" id="KW-0862">Zinc</keyword>
<dbReference type="STRING" id="693979.Bache_0060"/>
<evidence type="ECO:0000256" key="1">
    <source>
        <dbReference type="ARBA" id="ARBA00005984"/>
    </source>
</evidence>
<dbReference type="OrthoDB" id="9794455at2"/>
<keyword evidence="6 8" id="KW-0460">Magnesium</keyword>
<dbReference type="eggNOG" id="COG1785">
    <property type="taxonomic scope" value="Bacteria"/>
</dbReference>
<comment type="similarity">
    <text evidence="1 9">Belongs to the alkaline phosphatase family.</text>
</comment>
<feature type="binding site" evidence="8">
    <location>
        <position position="157"/>
    </location>
    <ligand>
        <name>Mg(2+)</name>
        <dbReference type="ChEBI" id="CHEBI:18420"/>
    </ligand>
</feature>
<keyword evidence="11" id="KW-1185">Reference proteome</keyword>
<keyword evidence="4" id="KW-0378">Hydrolase</keyword>
<dbReference type="AlphaFoldDB" id="E6SRT1"/>
<dbReference type="PANTHER" id="PTHR11596:SF5">
    <property type="entry name" value="ALKALINE PHOSPHATASE"/>
    <property type="match status" value="1"/>
</dbReference>
<evidence type="ECO:0000256" key="3">
    <source>
        <dbReference type="ARBA" id="ARBA00022723"/>
    </source>
</evidence>
<feature type="binding site" evidence="8">
    <location>
        <position position="159"/>
    </location>
    <ligand>
        <name>Mg(2+)</name>
        <dbReference type="ChEBI" id="CHEBI:18420"/>
    </ligand>
</feature>
<reference key="1">
    <citation type="submission" date="2010-11" db="EMBL/GenBank/DDBJ databases">
        <title>The complete genome of Bacteroides helcogenes P 36-108.</title>
        <authorList>
            <consortium name="US DOE Joint Genome Institute (JGI-PGF)"/>
            <person name="Lucas S."/>
            <person name="Copeland A."/>
            <person name="Lapidus A."/>
            <person name="Bruce D."/>
            <person name="Goodwin L."/>
            <person name="Pitluck S."/>
            <person name="Kyrpides N."/>
            <person name="Mavromatis K."/>
            <person name="Ivanova N."/>
            <person name="Zeytun A."/>
            <person name="Brettin T."/>
            <person name="Detter J.C."/>
            <person name="Tapia R."/>
            <person name="Han C."/>
            <person name="Land M."/>
            <person name="Hauser L."/>
            <person name="Markowitz V."/>
            <person name="Cheng J.-F."/>
            <person name="Hugenholtz P."/>
            <person name="Woyke T."/>
            <person name="Wu D."/>
            <person name="Gronow S."/>
            <person name="Wellnitz S."/>
            <person name="Brambilla E."/>
            <person name="Klenk H.-P."/>
            <person name="Eisen J.A."/>
        </authorList>
    </citation>
    <scope>NUCLEOTIDE SEQUENCE</scope>
    <source>
        <strain>P 36-108</strain>
    </source>
</reference>
<feature type="binding site" evidence="8">
    <location>
        <position position="282"/>
    </location>
    <ligand>
        <name>Zn(2+)</name>
        <dbReference type="ChEBI" id="CHEBI:29105"/>
        <label>2</label>
    </ligand>
</feature>
<feature type="binding site" evidence="8">
    <location>
        <position position="320"/>
    </location>
    <ligand>
        <name>Zn(2+)</name>
        <dbReference type="ChEBI" id="CHEBI:29105"/>
        <label>2</label>
    </ligand>
</feature>
<evidence type="ECO:0000313" key="10">
    <source>
        <dbReference type="EMBL" id="ADV42090.1"/>
    </source>
</evidence>
<protein>
    <submittedName>
        <fullName evidence="10">Alkaline phosphatase</fullName>
    </submittedName>
</protein>
<keyword evidence="2" id="KW-0597">Phosphoprotein</keyword>
<dbReference type="Proteomes" id="UP000008630">
    <property type="component" value="Chromosome"/>
</dbReference>
<sequence>MIMMKNVLRNSVFAVLMIGLLPVGVLAQSRRDKEQTYVLEQPYEVTRITPPQGKKIKNVILMIGDGMSLMHVYSAWTANRGKLFLDNCQVVGLSKTYCADKLITDSGAGGTAMAVGQKTNYHSVGVDTLGRPVPSLVDLAAAKGKSTGIAVTCRLWDATPADFCCHNKDRDAEAEIVTDYVNSPVDYVFGGGSKLFENRADGRDLFKELRAKGFSTPRNWKELEAVKKGRVFAVTDTVDTPLPSVRGNLLARASLKGIELLNQNKNGFFMMIEGSQLDDYGHFNDLDLLMQETHDFDRTIGAIYQWAAKDGETLVIVTADHETGGLTLVDGDLKDGKIICKFSTGGHSGVMVPVYAFGPGAQEFTGIYENTAIFDKIKKLLDL</sequence>
<accession>E6SRT1</accession>
<dbReference type="Gene3D" id="3.40.720.10">
    <property type="entry name" value="Alkaline Phosphatase, subunit A"/>
    <property type="match status" value="1"/>
</dbReference>
<feature type="binding site" evidence="8">
    <location>
        <position position="65"/>
    </location>
    <ligand>
        <name>Zn(2+)</name>
        <dbReference type="ChEBI" id="CHEBI:29105"/>
        <label>2</label>
    </ligand>
</feature>
<feature type="binding site" evidence="8">
    <location>
        <position position="321"/>
    </location>
    <ligand>
        <name>Zn(2+)</name>
        <dbReference type="ChEBI" id="CHEBI:29105"/>
        <label>2</label>
    </ligand>
</feature>
<comment type="cofactor">
    <cofactor evidence="8">
        <name>Zn(2+)</name>
        <dbReference type="ChEBI" id="CHEBI:29105"/>
    </cofactor>
    <text evidence="8">Binds 2 Zn(2+) ions.</text>
</comment>